<comment type="caution">
    <text evidence="2">The sequence shown here is derived from an EMBL/GenBank/DDBJ whole genome shotgun (WGS) entry which is preliminary data.</text>
</comment>
<sequence>MSRTNTSYRTGETVERSGNYISESGQKNQLQEGEKFPNCPVNGNETTWSYVE</sequence>
<evidence type="ECO:0000313" key="3">
    <source>
        <dbReference type="Proteomes" id="UP000252415"/>
    </source>
</evidence>
<feature type="compositionally biased region" description="Polar residues" evidence="1">
    <location>
        <begin position="41"/>
        <end position="52"/>
    </location>
</feature>
<gene>
    <name evidence="2" type="ORF">DFP97_10517</name>
</gene>
<evidence type="ECO:0000313" key="2">
    <source>
        <dbReference type="EMBL" id="RCW48834.1"/>
    </source>
</evidence>
<accession>A0A368W2F0</accession>
<dbReference type="EMBL" id="QPJD01000005">
    <property type="protein sequence ID" value="RCW48834.1"/>
    <property type="molecule type" value="Genomic_DNA"/>
</dbReference>
<reference evidence="2 3" key="1">
    <citation type="submission" date="2018-07" db="EMBL/GenBank/DDBJ databases">
        <title>Genomic Encyclopedia of Type Strains, Phase III (KMG-III): the genomes of soil and plant-associated and newly described type strains.</title>
        <authorList>
            <person name="Whitman W."/>
        </authorList>
    </citation>
    <scope>NUCLEOTIDE SEQUENCE [LARGE SCALE GENOMIC DNA]</scope>
    <source>
        <strain evidence="2 3">CECT 7506</strain>
    </source>
</reference>
<evidence type="ECO:0000256" key="1">
    <source>
        <dbReference type="SAM" id="MobiDB-lite"/>
    </source>
</evidence>
<feature type="compositionally biased region" description="Polar residues" evidence="1">
    <location>
        <begin position="19"/>
        <end position="31"/>
    </location>
</feature>
<keyword evidence="3" id="KW-1185">Reference proteome</keyword>
<dbReference type="AlphaFoldDB" id="A0A368W2F0"/>
<organism evidence="2 3">
    <name type="scientific">Paenibacillus prosopidis</name>
    <dbReference type="NCBI Taxonomy" id="630520"/>
    <lineage>
        <taxon>Bacteria</taxon>
        <taxon>Bacillati</taxon>
        <taxon>Bacillota</taxon>
        <taxon>Bacilli</taxon>
        <taxon>Bacillales</taxon>
        <taxon>Paenibacillaceae</taxon>
        <taxon>Paenibacillus</taxon>
    </lineage>
</organism>
<feature type="compositionally biased region" description="Polar residues" evidence="1">
    <location>
        <begin position="1"/>
        <end position="10"/>
    </location>
</feature>
<protein>
    <recommendedName>
        <fullName evidence="4">YjzC-like protein</fullName>
    </recommendedName>
</protein>
<feature type="region of interest" description="Disordered" evidence="1">
    <location>
        <begin position="1"/>
        <end position="52"/>
    </location>
</feature>
<name>A0A368W2F0_9BACL</name>
<evidence type="ECO:0008006" key="4">
    <source>
        <dbReference type="Google" id="ProtNLM"/>
    </source>
</evidence>
<proteinExistence type="predicted"/>
<dbReference type="Proteomes" id="UP000252415">
    <property type="component" value="Unassembled WGS sequence"/>
</dbReference>